<name>A0A1X0D8M9_9MYCO</name>
<gene>
    <name evidence="1" type="ORF">BST26_14775</name>
</gene>
<proteinExistence type="predicted"/>
<organism evidence="1 2">
    <name type="scientific">Mycolicibacterium insubricum</name>
    <dbReference type="NCBI Taxonomy" id="444597"/>
    <lineage>
        <taxon>Bacteria</taxon>
        <taxon>Bacillati</taxon>
        <taxon>Actinomycetota</taxon>
        <taxon>Actinomycetes</taxon>
        <taxon>Mycobacteriales</taxon>
        <taxon>Mycobacteriaceae</taxon>
        <taxon>Mycolicibacterium</taxon>
    </lineage>
</organism>
<dbReference type="STRING" id="444597.BST26_14775"/>
<comment type="caution">
    <text evidence="1">The sequence shown here is derived from an EMBL/GenBank/DDBJ whole genome shotgun (WGS) entry which is preliminary data.</text>
</comment>
<dbReference type="Proteomes" id="UP000192801">
    <property type="component" value="Unassembled WGS sequence"/>
</dbReference>
<accession>A0A1X0D8M9</accession>
<dbReference type="AlphaFoldDB" id="A0A1X0D8M9"/>
<dbReference type="RefSeq" id="WP_083031965.1">
    <property type="nucleotide sequence ID" value="NZ_AP022618.1"/>
</dbReference>
<evidence type="ECO:0000313" key="1">
    <source>
        <dbReference type="EMBL" id="ORA68090.1"/>
    </source>
</evidence>
<reference evidence="1 2" key="1">
    <citation type="submission" date="2016-12" db="EMBL/GenBank/DDBJ databases">
        <title>The new phylogeny of genus Mycobacterium.</title>
        <authorList>
            <person name="Tortoli E."/>
            <person name="Trovato A."/>
            <person name="Cirillo D.M."/>
        </authorList>
    </citation>
    <scope>NUCLEOTIDE SEQUENCE [LARGE SCALE GENOMIC DNA]</scope>
    <source>
        <strain evidence="1 2">DSM 45130</strain>
    </source>
</reference>
<sequence length="256" mass="26097">MSAEVLRRAAFGDLPSYWPLPGADGPGQSWLRAVAAGGQGHYAAAHAELEPLLGVAGPLGSLAHSTRASLLRQLGAHALARGLDGRAMLLAGTDRQARADALTGLAADALGLGRFAASATLLAQASDAVTDDVPRLAIRLAWVGAELAMATGDGATALRRAERGVELAADFASVRHRVKSAVVLAAARCAAGDLDGAREGADAALTDTETHGLVPLRWALASLLAGIGSSRPPEQIAEIRDTAAALVTSRGGHWHP</sequence>
<protein>
    <submittedName>
        <fullName evidence="1">Uncharacterized protein</fullName>
    </submittedName>
</protein>
<keyword evidence="2" id="KW-1185">Reference proteome</keyword>
<dbReference type="InterPro" id="IPR011990">
    <property type="entry name" value="TPR-like_helical_dom_sf"/>
</dbReference>
<dbReference type="SUPFAM" id="SSF48452">
    <property type="entry name" value="TPR-like"/>
    <property type="match status" value="1"/>
</dbReference>
<dbReference type="OrthoDB" id="4377297at2"/>
<evidence type="ECO:0000313" key="2">
    <source>
        <dbReference type="Proteomes" id="UP000192801"/>
    </source>
</evidence>
<dbReference type="EMBL" id="MVHS01000038">
    <property type="protein sequence ID" value="ORA68090.1"/>
    <property type="molecule type" value="Genomic_DNA"/>
</dbReference>